<keyword evidence="6" id="KW-0004">4Fe-4S</keyword>
<dbReference type="GO" id="GO:0032357">
    <property type="term" value="F:oxidized purine DNA binding"/>
    <property type="evidence" value="ECO:0007669"/>
    <property type="project" value="TreeGrafter"/>
</dbReference>
<organism evidence="15">
    <name type="scientific">marine metagenome</name>
    <dbReference type="NCBI Taxonomy" id="408172"/>
    <lineage>
        <taxon>unclassified sequences</taxon>
        <taxon>metagenomes</taxon>
        <taxon>ecological metagenomes</taxon>
    </lineage>
</organism>
<evidence type="ECO:0000256" key="13">
    <source>
        <dbReference type="ARBA" id="ARBA00023295"/>
    </source>
</evidence>
<dbReference type="NCBIfam" id="TIGR01084">
    <property type="entry name" value="mutY"/>
    <property type="match status" value="1"/>
</dbReference>
<evidence type="ECO:0000256" key="9">
    <source>
        <dbReference type="ARBA" id="ARBA00022801"/>
    </source>
</evidence>
<dbReference type="EC" id="3.2.2.31" evidence="4"/>
<keyword evidence="9" id="KW-0378">Hydrolase</keyword>
<dbReference type="CDD" id="cd00056">
    <property type="entry name" value="ENDO3c"/>
    <property type="match status" value="1"/>
</dbReference>
<dbReference type="GO" id="GO:0035485">
    <property type="term" value="F:adenine/guanine mispair binding"/>
    <property type="evidence" value="ECO:0007669"/>
    <property type="project" value="TreeGrafter"/>
</dbReference>
<comment type="cofactor">
    <cofactor evidence="2">
        <name>[4Fe-4S] cluster</name>
        <dbReference type="ChEBI" id="CHEBI:49883"/>
    </cofactor>
</comment>
<dbReference type="GO" id="GO:0034039">
    <property type="term" value="F:8-oxo-7,8-dihydroguanine DNA N-glycosylase activity"/>
    <property type="evidence" value="ECO:0007669"/>
    <property type="project" value="TreeGrafter"/>
</dbReference>
<dbReference type="InterPro" id="IPR003651">
    <property type="entry name" value="Endonuclease3_FeS-loop_motif"/>
</dbReference>
<feature type="non-terminal residue" evidence="15">
    <location>
        <position position="351"/>
    </location>
</feature>
<reference evidence="15" key="1">
    <citation type="submission" date="2018-05" db="EMBL/GenBank/DDBJ databases">
        <authorList>
            <person name="Lanie J.A."/>
            <person name="Ng W.-L."/>
            <person name="Kazmierczak K.M."/>
            <person name="Andrzejewski T.M."/>
            <person name="Davidsen T.M."/>
            <person name="Wayne K.J."/>
            <person name="Tettelin H."/>
            <person name="Glass J.I."/>
            <person name="Rusch D."/>
            <person name="Podicherti R."/>
            <person name="Tsui H.-C.T."/>
            <person name="Winkler M.E."/>
        </authorList>
    </citation>
    <scope>NUCLEOTIDE SEQUENCE</scope>
</reference>
<keyword evidence="7" id="KW-0479">Metal-binding</keyword>
<dbReference type="SMART" id="SM00478">
    <property type="entry name" value="ENDO3c"/>
    <property type="match status" value="1"/>
</dbReference>
<dbReference type="GO" id="GO:0046872">
    <property type="term" value="F:metal ion binding"/>
    <property type="evidence" value="ECO:0007669"/>
    <property type="project" value="UniProtKB-KW"/>
</dbReference>
<dbReference type="PANTHER" id="PTHR42944">
    <property type="entry name" value="ADENINE DNA GLYCOSYLASE"/>
    <property type="match status" value="1"/>
</dbReference>
<proteinExistence type="inferred from homology"/>
<name>A0A381P210_9ZZZZ</name>
<dbReference type="PANTHER" id="PTHR42944:SF1">
    <property type="entry name" value="ADENINE DNA GLYCOSYLASE"/>
    <property type="match status" value="1"/>
</dbReference>
<comment type="catalytic activity">
    <reaction evidence="1">
        <text>Hydrolyzes free adenine bases from 7,8-dihydro-8-oxoguanine:adenine mismatched double-stranded DNA, leaving an apurinic site.</text>
        <dbReference type="EC" id="3.2.2.31"/>
    </reaction>
</comment>
<dbReference type="GO" id="GO:0000701">
    <property type="term" value="F:purine-specific mismatch base pair DNA N-glycosylase activity"/>
    <property type="evidence" value="ECO:0007669"/>
    <property type="project" value="UniProtKB-EC"/>
</dbReference>
<evidence type="ECO:0000256" key="11">
    <source>
        <dbReference type="ARBA" id="ARBA00023014"/>
    </source>
</evidence>
<evidence type="ECO:0000256" key="3">
    <source>
        <dbReference type="ARBA" id="ARBA00008343"/>
    </source>
</evidence>
<dbReference type="GO" id="GO:0006284">
    <property type="term" value="P:base-excision repair"/>
    <property type="evidence" value="ECO:0007669"/>
    <property type="project" value="InterPro"/>
</dbReference>
<dbReference type="EMBL" id="UINC01000776">
    <property type="protein sequence ID" value="SUZ60975.1"/>
    <property type="molecule type" value="Genomic_DNA"/>
</dbReference>
<comment type="similarity">
    <text evidence="3">Belongs to the Nth/MutY family.</text>
</comment>
<dbReference type="FunFam" id="1.10.340.30:FF:000002">
    <property type="entry name" value="Adenine DNA glycosylase"/>
    <property type="match status" value="1"/>
</dbReference>
<dbReference type="InterPro" id="IPR005760">
    <property type="entry name" value="A/G_AdeGlyc_MutY"/>
</dbReference>
<evidence type="ECO:0000259" key="14">
    <source>
        <dbReference type="SMART" id="SM00478"/>
    </source>
</evidence>
<evidence type="ECO:0000256" key="2">
    <source>
        <dbReference type="ARBA" id="ARBA00001966"/>
    </source>
</evidence>
<keyword evidence="10" id="KW-0408">Iron</keyword>
<dbReference type="SUPFAM" id="SSF48150">
    <property type="entry name" value="DNA-glycosylase"/>
    <property type="match status" value="1"/>
</dbReference>
<keyword evidence="13" id="KW-0326">Glycosidase</keyword>
<feature type="domain" description="HhH-GPD" evidence="14">
    <location>
        <begin position="43"/>
        <end position="195"/>
    </location>
</feature>
<evidence type="ECO:0000256" key="5">
    <source>
        <dbReference type="ARBA" id="ARBA00022023"/>
    </source>
</evidence>
<gene>
    <name evidence="15" type="ORF">METZ01_LOCUS13829</name>
</gene>
<dbReference type="AlphaFoldDB" id="A0A381P210"/>
<dbReference type="Gene3D" id="1.10.1670.10">
    <property type="entry name" value="Helix-hairpin-Helix base-excision DNA repair enzymes (C-terminal)"/>
    <property type="match status" value="1"/>
</dbReference>
<evidence type="ECO:0000256" key="7">
    <source>
        <dbReference type="ARBA" id="ARBA00022723"/>
    </source>
</evidence>
<evidence type="ECO:0000256" key="6">
    <source>
        <dbReference type="ARBA" id="ARBA00022485"/>
    </source>
</evidence>
<dbReference type="Pfam" id="PF00730">
    <property type="entry name" value="HhH-GPD"/>
    <property type="match status" value="1"/>
</dbReference>
<dbReference type="InterPro" id="IPR023170">
    <property type="entry name" value="HhH_base_excis_C"/>
</dbReference>
<protein>
    <recommendedName>
        <fullName evidence="5">Adenine DNA glycosylase</fullName>
        <ecNumber evidence="4">3.2.2.31</ecNumber>
    </recommendedName>
</protein>
<dbReference type="Gene3D" id="1.10.340.30">
    <property type="entry name" value="Hypothetical protein, domain 2"/>
    <property type="match status" value="1"/>
</dbReference>
<evidence type="ECO:0000256" key="12">
    <source>
        <dbReference type="ARBA" id="ARBA00023204"/>
    </source>
</evidence>
<dbReference type="GO" id="GO:0006298">
    <property type="term" value="P:mismatch repair"/>
    <property type="evidence" value="ECO:0007669"/>
    <property type="project" value="TreeGrafter"/>
</dbReference>
<dbReference type="InterPro" id="IPR044298">
    <property type="entry name" value="MIG/MutY"/>
</dbReference>
<feature type="non-terminal residue" evidence="15">
    <location>
        <position position="1"/>
    </location>
</feature>
<evidence type="ECO:0000313" key="15">
    <source>
        <dbReference type="EMBL" id="SUZ60975.1"/>
    </source>
</evidence>
<sequence length="351" mass="41221">VNKNKLNDLTFSSKLTGWYKKEKRMLPFRNTKDPYKIWLSEIILQQTQMITGLVYYKNFIIKFPTIQSLASSSENKIYSTWKGLGYYNRAKNLLKTAKIITKKHNGKLPKNSKDLILLPGIGKYTAAAIASICYNEKTPVVDANVYRVLSRYFGVFYNISKSNSYNHYYNISKSITKNVSKMGEYNQAIMDFGATICTPKKPHCKNCLLMLDCEAYKTNIVEKLPIKKKKLKKTKRFFNYFIIENKDSYLVQKRKKKDVWLNLLEFFLVENKSLKKAEIYFLNKLKLFELKPKLVSKNHKGILSHQIINVNFFSIYISDLFMFNKIKKHLKVQKIKKRRFKKSAIPKVIDN</sequence>
<evidence type="ECO:0000256" key="10">
    <source>
        <dbReference type="ARBA" id="ARBA00023004"/>
    </source>
</evidence>
<dbReference type="SMART" id="SM00525">
    <property type="entry name" value="FES"/>
    <property type="match status" value="1"/>
</dbReference>
<keyword evidence="12" id="KW-0234">DNA repair</keyword>
<dbReference type="InterPro" id="IPR011257">
    <property type="entry name" value="DNA_glycosylase"/>
</dbReference>
<evidence type="ECO:0000256" key="1">
    <source>
        <dbReference type="ARBA" id="ARBA00000843"/>
    </source>
</evidence>
<dbReference type="GO" id="GO:0051539">
    <property type="term" value="F:4 iron, 4 sulfur cluster binding"/>
    <property type="evidence" value="ECO:0007669"/>
    <property type="project" value="UniProtKB-KW"/>
</dbReference>
<keyword evidence="11" id="KW-0411">Iron-sulfur</keyword>
<accession>A0A381P210</accession>
<dbReference type="InterPro" id="IPR003265">
    <property type="entry name" value="HhH-GPD_domain"/>
</dbReference>
<evidence type="ECO:0000256" key="8">
    <source>
        <dbReference type="ARBA" id="ARBA00022763"/>
    </source>
</evidence>
<evidence type="ECO:0000256" key="4">
    <source>
        <dbReference type="ARBA" id="ARBA00012045"/>
    </source>
</evidence>
<keyword evidence="8" id="KW-0227">DNA damage</keyword>